<comment type="caution">
    <text evidence="2">The sequence shown here is derived from an EMBL/GenBank/DDBJ whole genome shotgun (WGS) entry which is preliminary data.</text>
</comment>
<gene>
    <name evidence="2" type="ORF">HRG_05706</name>
</gene>
<dbReference type="OrthoDB" id="4927945at2759"/>
<accession>A0A9P8SHV5</accession>
<feature type="region of interest" description="Disordered" evidence="1">
    <location>
        <begin position="60"/>
        <end position="117"/>
    </location>
</feature>
<dbReference type="GeneID" id="68354835"/>
<protein>
    <submittedName>
        <fullName evidence="2">Uncharacterized protein</fullName>
    </submittedName>
</protein>
<evidence type="ECO:0000256" key="1">
    <source>
        <dbReference type="SAM" id="MobiDB-lite"/>
    </source>
</evidence>
<name>A0A9P8SHV5_9HYPO</name>
<organism evidence="2 3">
    <name type="scientific">Hirsutella rhossiliensis</name>
    <dbReference type="NCBI Taxonomy" id="111463"/>
    <lineage>
        <taxon>Eukaryota</taxon>
        <taxon>Fungi</taxon>
        <taxon>Dikarya</taxon>
        <taxon>Ascomycota</taxon>
        <taxon>Pezizomycotina</taxon>
        <taxon>Sordariomycetes</taxon>
        <taxon>Hypocreomycetidae</taxon>
        <taxon>Hypocreales</taxon>
        <taxon>Ophiocordycipitaceae</taxon>
        <taxon>Hirsutella</taxon>
    </lineage>
</organism>
<dbReference type="EMBL" id="JAIZPD010000005">
    <property type="protein sequence ID" value="KAH0963196.1"/>
    <property type="molecule type" value="Genomic_DNA"/>
</dbReference>
<feature type="compositionally biased region" description="Low complexity" evidence="1">
    <location>
        <begin position="72"/>
        <end position="91"/>
    </location>
</feature>
<dbReference type="Proteomes" id="UP000824596">
    <property type="component" value="Unassembled WGS sequence"/>
</dbReference>
<sequence length="117" mass="12006">MAPTEDDVKNWKDQEGEATDMAQAYRDLARGDQTAAAIEADLDRLHSKLDALLDALDDKQPAADAAPKDKLSSAASPTTAVASAATESSVASDDDRADEAAGAAQKASGSGDGEKQT</sequence>
<evidence type="ECO:0000313" key="3">
    <source>
        <dbReference type="Proteomes" id="UP000824596"/>
    </source>
</evidence>
<feature type="compositionally biased region" description="Low complexity" evidence="1">
    <location>
        <begin position="100"/>
        <end position="109"/>
    </location>
</feature>
<evidence type="ECO:0000313" key="2">
    <source>
        <dbReference type="EMBL" id="KAH0963196.1"/>
    </source>
</evidence>
<feature type="compositionally biased region" description="Basic and acidic residues" evidence="1">
    <location>
        <begin position="60"/>
        <end position="71"/>
    </location>
</feature>
<reference evidence="2" key="1">
    <citation type="submission" date="2021-09" db="EMBL/GenBank/DDBJ databases">
        <title>A high-quality genome of the endoparasitic fungus Hirsutella rhossiliensis with a comparison of Hirsutella genomes reveals transposable elements contributing to genome size variation.</title>
        <authorList>
            <person name="Lin R."/>
            <person name="Jiao Y."/>
            <person name="Sun X."/>
            <person name="Ling J."/>
            <person name="Xie B."/>
            <person name="Cheng X."/>
        </authorList>
    </citation>
    <scope>NUCLEOTIDE SEQUENCE</scope>
    <source>
        <strain evidence="2">HR02</strain>
    </source>
</reference>
<dbReference type="RefSeq" id="XP_044720709.1">
    <property type="nucleotide sequence ID" value="XM_044864177.1"/>
</dbReference>
<dbReference type="AlphaFoldDB" id="A0A9P8SHV5"/>
<proteinExistence type="predicted"/>
<keyword evidence="3" id="KW-1185">Reference proteome</keyword>